<evidence type="ECO:0000313" key="9">
    <source>
        <dbReference type="Proteomes" id="UP000005798"/>
    </source>
</evidence>
<keyword evidence="4" id="KW-0762">Sugar transport</keyword>
<proteinExistence type="predicted"/>
<accession>B0N0Q3</accession>
<dbReference type="Gene3D" id="3.40.35.10">
    <property type="entry name" value="Phosphotransferase system, sorbose subfamily IIB component"/>
    <property type="match status" value="1"/>
</dbReference>
<keyword evidence="3" id="KW-0963">Cytoplasm</keyword>
<dbReference type="InterPro" id="IPR036667">
    <property type="entry name" value="PTS_IIB_sorbose-sp_sf"/>
</dbReference>
<dbReference type="PROSITE" id="PS51101">
    <property type="entry name" value="PTS_EIIB_TYPE_4"/>
    <property type="match status" value="1"/>
</dbReference>
<sequence>MIKLLRVDHRLLHGQVVYSWCSQIKPNCILVANDEVVENEIRKAALRLAKPNETKLVFKSINDSVTAINEGKTDKYDLMIVVNNIEDAVKLAEQCPQVSSINLGGTKANELTHAISNMVNVTTEEEVLLKKIVAQGIEVFLQGVPSEQKKEYR</sequence>
<evidence type="ECO:0000256" key="4">
    <source>
        <dbReference type="ARBA" id="ARBA00022597"/>
    </source>
</evidence>
<keyword evidence="2" id="KW-0813">Transport</keyword>
<reference evidence="8" key="1">
    <citation type="submission" date="2007-11" db="EMBL/GenBank/DDBJ databases">
        <authorList>
            <person name="Fulton L."/>
            <person name="Clifton S."/>
            <person name="Fulton B."/>
            <person name="Xu J."/>
            <person name="Minx P."/>
            <person name="Pepin K.H."/>
            <person name="Johnson M."/>
            <person name="Thiruvilangam P."/>
            <person name="Bhonagiri V."/>
            <person name="Nash W.E."/>
            <person name="Mardis E.R."/>
            <person name="Wilson R.K."/>
        </authorList>
    </citation>
    <scope>NUCLEOTIDE SEQUENCE [LARGE SCALE GENOMIC DNA]</scope>
    <source>
        <strain evidence="8">DSM 1402</strain>
    </source>
</reference>
<evidence type="ECO:0000256" key="5">
    <source>
        <dbReference type="ARBA" id="ARBA00022679"/>
    </source>
</evidence>
<dbReference type="GO" id="GO:0008982">
    <property type="term" value="F:protein-N(PI)-phosphohistidine-sugar phosphotransferase activity"/>
    <property type="evidence" value="ECO:0007669"/>
    <property type="project" value="InterPro"/>
</dbReference>
<organism evidence="8 9">
    <name type="scientific">Thomasclavelia ramosa DSM 1402</name>
    <dbReference type="NCBI Taxonomy" id="445974"/>
    <lineage>
        <taxon>Bacteria</taxon>
        <taxon>Bacillati</taxon>
        <taxon>Bacillota</taxon>
        <taxon>Erysipelotrichia</taxon>
        <taxon>Erysipelotrichales</taxon>
        <taxon>Coprobacillaceae</taxon>
        <taxon>Thomasclavelia</taxon>
    </lineage>
</organism>
<keyword evidence="5" id="KW-0808">Transferase</keyword>
<dbReference type="RefSeq" id="WP_003534701.1">
    <property type="nucleotide sequence ID" value="NZ_CP036346.1"/>
</dbReference>
<keyword evidence="7" id="KW-0418">Kinase</keyword>
<dbReference type="EMBL" id="ABFX02000002">
    <property type="protein sequence ID" value="EDS20114.1"/>
    <property type="molecule type" value="Genomic_DNA"/>
</dbReference>
<comment type="subcellular location">
    <subcellularLocation>
        <location evidence="1">Cytoplasm</location>
    </subcellularLocation>
</comment>
<evidence type="ECO:0000256" key="7">
    <source>
        <dbReference type="ARBA" id="ARBA00022777"/>
    </source>
</evidence>
<dbReference type="GO" id="GO:0009401">
    <property type="term" value="P:phosphoenolpyruvate-dependent sugar phosphotransferase system"/>
    <property type="evidence" value="ECO:0007669"/>
    <property type="project" value="UniProtKB-KW"/>
</dbReference>
<gene>
    <name evidence="8" type="ORF">CLORAM_00207</name>
</gene>
<protein>
    <submittedName>
        <fullName evidence="8">PTS system sorbose subfamily IIB component</fullName>
    </submittedName>
</protein>
<reference evidence="8" key="2">
    <citation type="submission" date="2014-06" db="EMBL/GenBank/DDBJ databases">
        <title>Draft genome sequence of Clostridium ramosum(DSM 1402).</title>
        <authorList>
            <person name="Sudarsanam P."/>
            <person name="Ley R."/>
            <person name="Guruge J."/>
            <person name="Turnbaugh P.J."/>
            <person name="Mahowald M."/>
            <person name="Liep D."/>
            <person name="Gordon J."/>
        </authorList>
    </citation>
    <scope>NUCLEOTIDE SEQUENCE</scope>
    <source>
        <strain evidence="8">DSM 1402</strain>
    </source>
</reference>
<dbReference type="Pfam" id="PF03830">
    <property type="entry name" value="PTSIIB_sorb"/>
    <property type="match status" value="1"/>
</dbReference>
<keyword evidence="9" id="KW-1185">Reference proteome</keyword>
<dbReference type="GO" id="GO:0016301">
    <property type="term" value="F:kinase activity"/>
    <property type="evidence" value="ECO:0007669"/>
    <property type="project" value="UniProtKB-KW"/>
</dbReference>
<dbReference type="HOGENOM" id="CLU_116175_2_0_9"/>
<evidence type="ECO:0000256" key="1">
    <source>
        <dbReference type="ARBA" id="ARBA00004496"/>
    </source>
</evidence>
<evidence type="ECO:0000256" key="6">
    <source>
        <dbReference type="ARBA" id="ARBA00022683"/>
    </source>
</evidence>
<keyword evidence="6" id="KW-0598">Phosphotransferase system</keyword>
<dbReference type="eggNOG" id="COG3444">
    <property type="taxonomic scope" value="Bacteria"/>
</dbReference>
<dbReference type="GO" id="GO:0005737">
    <property type="term" value="C:cytoplasm"/>
    <property type="evidence" value="ECO:0007669"/>
    <property type="project" value="UniProtKB-SubCell"/>
</dbReference>
<evidence type="ECO:0000256" key="2">
    <source>
        <dbReference type="ARBA" id="ARBA00022448"/>
    </source>
</evidence>
<dbReference type="AlphaFoldDB" id="B0N0Q3"/>
<evidence type="ECO:0000313" key="8">
    <source>
        <dbReference type="EMBL" id="EDS20114.1"/>
    </source>
</evidence>
<comment type="caution">
    <text evidence="8">The sequence shown here is derived from an EMBL/GenBank/DDBJ whole genome shotgun (WGS) entry which is preliminary data.</text>
</comment>
<name>B0N0Q3_9FIRM</name>
<dbReference type="Proteomes" id="UP000005798">
    <property type="component" value="Unassembled WGS sequence"/>
</dbReference>
<evidence type="ECO:0000256" key="3">
    <source>
        <dbReference type="ARBA" id="ARBA00022490"/>
    </source>
</evidence>
<dbReference type="SUPFAM" id="SSF52728">
    <property type="entry name" value="PTS IIb component"/>
    <property type="match status" value="1"/>
</dbReference>
<dbReference type="InterPro" id="IPR004720">
    <property type="entry name" value="PTS_IIB_sorbose-sp"/>
</dbReference>